<name>U4KES5_9VIBR</name>
<gene>
    <name evidence="2" type="ORF">VIBNI_B1888</name>
</gene>
<dbReference type="RefSeq" id="WP_022562011.1">
    <property type="nucleotide sequence ID" value="NC_022543.1"/>
</dbReference>
<proteinExistence type="predicted"/>
<dbReference type="KEGG" id="vni:VIBNI_B1888"/>
<protein>
    <submittedName>
        <fullName evidence="2">Uncharacterized protein</fullName>
    </submittedName>
</protein>
<dbReference type="Proteomes" id="UP000016895">
    <property type="component" value="Chromosome 2"/>
</dbReference>
<keyword evidence="3" id="KW-1185">Reference proteome</keyword>
<dbReference type="EMBL" id="FO203527">
    <property type="protein sequence ID" value="CCO61608.1"/>
    <property type="molecule type" value="Genomic_DNA"/>
</dbReference>
<feature type="compositionally biased region" description="Basic and acidic residues" evidence="1">
    <location>
        <begin position="14"/>
        <end position="32"/>
    </location>
</feature>
<sequence>MCGHQKNPTASHRNSNEWKKSVLDSDQRRRYAELANQAQEKRETRRANRKNQKKTKKPNFLKALWRNFLAVNA</sequence>
<evidence type="ECO:0000313" key="2">
    <source>
        <dbReference type="EMBL" id="CCO61608.1"/>
    </source>
</evidence>
<accession>U4KES5</accession>
<reference evidence="2 3" key="1">
    <citation type="journal article" date="2013" name="ISME J.">
        <title>Comparative genomics of pathogenic lineages of Vibrio nigripulchritudo identifies virulence-associated traits.</title>
        <authorList>
            <person name="Goudenege D."/>
            <person name="Labreuche Y."/>
            <person name="Krin E."/>
            <person name="Ansquer D."/>
            <person name="Mangenot S."/>
            <person name="Calteau A."/>
            <person name="Medigue C."/>
            <person name="Mazel D."/>
            <person name="Polz M.F."/>
            <person name="Le Roux F."/>
        </authorList>
    </citation>
    <scope>NUCLEOTIDE SEQUENCE [LARGE SCALE GENOMIC DNA]</scope>
    <source>
        <strain evidence="3">SnF1</strain>
    </source>
</reference>
<feature type="region of interest" description="Disordered" evidence="1">
    <location>
        <begin position="1"/>
        <end position="60"/>
    </location>
</feature>
<dbReference type="AlphaFoldDB" id="U4KES5"/>
<organism evidence="2 3">
    <name type="scientific">Vibrio nigripulchritudo</name>
    <dbReference type="NCBI Taxonomy" id="28173"/>
    <lineage>
        <taxon>Bacteria</taxon>
        <taxon>Pseudomonadati</taxon>
        <taxon>Pseudomonadota</taxon>
        <taxon>Gammaproteobacteria</taxon>
        <taxon>Vibrionales</taxon>
        <taxon>Vibrionaceae</taxon>
        <taxon>Vibrio</taxon>
    </lineage>
</organism>
<feature type="compositionally biased region" description="Polar residues" evidence="1">
    <location>
        <begin position="1"/>
        <end position="13"/>
    </location>
</feature>
<dbReference type="PATRIC" id="fig|1260221.3.peg.5463"/>
<evidence type="ECO:0000256" key="1">
    <source>
        <dbReference type="SAM" id="MobiDB-lite"/>
    </source>
</evidence>
<evidence type="ECO:0000313" key="3">
    <source>
        <dbReference type="Proteomes" id="UP000016895"/>
    </source>
</evidence>
<feature type="compositionally biased region" description="Basic residues" evidence="1">
    <location>
        <begin position="47"/>
        <end position="59"/>
    </location>
</feature>